<feature type="compositionally biased region" description="Polar residues" evidence="2">
    <location>
        <begin position="118"/>
        <end position="129"/>
    </location>
</feature>
<feature type="region of interest" description="Disordered" evidence="2">
    <location>
        <begin position="307"/>
        <end position="332"/>
    </location>
</feature>
<dbReference type="Proteomes" id="UP000694891">
    <property type="component" value="Unplaced"/>
</dbReference>
<name>A0A9Y4NKC5_9TELE</name>
<feature type="region of interest" description="Disordered" evidence="2">
    <location>
        <begin position="25"/>
        <end position="71"/>
    </location>
</feature>
<feature type="coiled-coil region" evidence="1">
    <location>
        <begin position="906"/>
        <end position="1047"/>
    </location>
</feature>
<gene>
    <name evidence="4" type="primary">cep131</name>
</gene>
<accession>A0A9Y4NKC5</accession>
<feature type="compositionally biased region" description="Low complexity" evidence="2">
    <location>
        <begin position="44"/>
        <end position="54"/>
    </location>
</feature>
<reference evidence="4" key="1">
    <citation type="submission" date="2025-08" db="UniProtKB">
        <authorList>
            <consortium name="RefSeq"/>
        </authorList>
    </citation>
    <scope>IDENTIFICATION</scope>
</reference>
<dbReference type="GO" id="GO:0010824">
    <property type="term" value="P:regulation of centrosome duplication"/>
    <property type="evidence" value="ECO:0007669"/>
    <property type="project" value="TreeGrafter"/>
</dbReference>
<dbReference type="GO" id="GO:0035735">
    <property type="term" value="P:intraciliary transport involved in cilium assembly"/>
    <property type="evidence" value="ECO:0007669"/>
    <property type="project" value="InterPro"/>
</dbReference>
<feature type="compositionally biased region" description="Low complexity" evidence="2">
    <location>
        <begin position="391"/>
        <end position="404"/>
    </location>
</feature>
<feature type="compositionally biased region" description="Low complexity" evidence="2">
    <location>
        <begin position="229"/>
        <end position="248"/>
    </location>
</feature>
<feature type="region of interest" description="Disordered" evidence="2">
    <location>
        <begin position="222"/>
        <end position="261"/>
    </location>
</feature>
<dbReference type="InterPro" id="IPR030465">
    <property type="entry name" value="CEP131"/>
</dbReference>
<sequence>MHTTRSPSSIPTGVSGDALDLSLSGSQLSMSKRPSSASPGKYFSRSVSVSVASDSRGKRNTLGDASFGSSRSIKNLRRSNSTTQVNQQANISLSQDQSEDYLALFDSSSDGRKKLASLSKTSPDRTTWNILDDQPRAFPLHSSSRSTGSVDSPTGLKKREPGIALAATFTANNRSNKGAVGNSVTTILHNNYSEKPLTPKSSNQKPSFNNILKATANDEVSLENGSLTKSQKNFSSASSTSNNKSPVSAQRGSPVLPRRREVTEEEAERFIQQVNQAAVTIQRWYRRHAKRQHTNQTVLKRILASKRKEWEERTEEDSRLEQQQKKDEDRKRIREEKARLARLAAIQELQQKRAQRAAEVHHAAEVELESLRQAGVVGRKKPPKISVTNKSPASPSNNSPMSPADIKTKNTDSNLNIVADVGELSFQAISPAFSSHRGSQCSQEQEGRADEDVSLEQQHQESDRKLIRKEKARLARLAAAQVNSSDGLQQKRATRAAEVHHAAEVDLENLRPAAVVGRKKPLRIPQTNKSPASLSNNSLMSPTDTKTKNTDSNLNVVADLGELSFRAVSPALSNRRGSQCSQEILQRSVSVEDQRQGALSSRAQSKTTLNELLDTLKLLEEEPERLSEPKCYRKEKYSWIDEDGDSNSLTTDNLERHGQLSHHPALPDGGALLSEAKLQSIMSFLDEMEKSEQERPRSVTSGSHREAVLSEEELVGVEQASATAAEVTGSMMRIKMELEEKKRTVNMLQTALAQQRELTVRHVKETEKELSRNFQLQKEQYEATIQRHLTFIDQLINDKKALSERCEGVVGELKQVDQKYTKKIAQMQEQHEMVWQILGPLCEEIKKLKDLMSATEKIRREKWIDEKTKKIKEITVKGLEPEIQKLISKHKQELKKLRTLHEAELLQADDRAAQRYVRQCEELRQQLEKEKEEQCQRERDLAKQRYEKQLQEEELSLQQQRRRLYKEVADEKERMAQLAARQRGELEDLRRQLEENSSLAGRALREELDKTREEQERRHQVEMKALQERLNIEKQTWEENYKKKEEAWMLSRERQLKEELRRDRDKEIELAIWTLEEETSKDKEECERAADSRVKRVREKYEAELRELERSERTSVEKQQELRKQQVETEGELIRLQALLRQKEQEIEDVTQTRDKLADERRSLAEVIRQEFADRLVATEEENRRMKVEVSEVRARLRLEVERVTREKEEELAEVHQRVKSAILKKEETVGHLRKQHEAALKRADHLEALWEQQRKQLLEK</sequence>
<feature type="compositionally biased region" description="Polar residues" evidence="2">
    <location>
        <begin position="141"/>
        <end position="152"/>
    </location>
</feature>
<protein>
    <submittedName>
        <fullName evidence="4">Centrosomal protein of 131 kDa</fullName>
    </submittedName>
</protein>
<dbReference type="CTD" id="22994"/>
<dbReference type="GO" id="GO:0034451">
    <property type="term" value="C:centriolar satellite"/>
    <property type="evidence" value="ECO:0007669"/>
    <property type="project" value="TreeGrafter"/>
</dbReference>
<dbReference type="GeneID" id="103371301"/>
<keyword evidence="1" id="KW-0175">Coiled coil</keyword>
<feature type="coiled-coil region" evidence="1">
    <location>
        <begin position="1091"/>
        <end position="1214"/>
    </location>
</feature>
<organism evidence="3 4">
    <name type="scientific">Stegastes partitus</name>
    <name type="common">bicolor damselfish</name>
    <dbReference type="NCBI Taxonomy" id="144197"/>
    <lineage>
        <taxon>Eukaryota</taxon>
        <taxon>Metazoa</taxon>
        <taxon>Chordata</taxon>
        <taxon>Craniata</taxon>
        <taxon>Vertebrata</taxon>
        <taxon>Euteleostomi</taxon>
        <taxon>Actinopterygii</taxon>
        <taxon>Neopterygii</taxon>
        <taxon>Teleostei</taxon>
        <taxon>Neoteleostei</taxon>
        <taxon>Acanthomorphata</taxon>
        <taxon>Ovalentaria</taxon>
        <taxon>Pomacentridae</taxon>
        <taxon>Stegastes</taxon>
    </lineage>
</organism>
<feature type="coiled-coil region" evidence="1">
    <location>
        <begin position="731"/>
        <end position="758"/>
    </location>
</feature>
<feature type="region of interest" description="Disordered" evidence="2">
    <location>
        <begin position="114"/>
        <end position="159"/>
    </location>
</feature>
<dbReference type="GO" id="GO:0005929">
    <property type="term" value="C:cilium"/>
    <property type="evidence" value="ECO:0007669"/>
    <property type="project" value="GOC"/>
</dbReference>
<evidence type="ECO:0000313" key="3">
    <source>
        <dbReference type="Proteomes" id="UP000694891"/>
    </source>
</evidence>
<evidence type="ECO:0000256" key="2">
    <source>
        <dbReference type="SAM" id="MobiDB-lite"/>
    </source>
</evidence>
<feature type="region of interest" description="Disordered" evidence="2">
    <location>
        <begin position="375"/>
        <end position="409"/>
    </location>
</feature>
<proteinExistence type="predicted"/>
<dbReference type="RefSeq" id="XP_008298789.1">
    <property type="nucleotide sequence ID" value="XM_008300567.1"/>
</dbReference>
<dbReference type="AlphaFoldDB" id="A0A9Y4NKC5"/>
<feature type="compositionally biased region" description="Polar residues" evidence="2">
    <location>
        <begin position="525"/>
        <end position="551"/>
    </location>
</feature>
<evidence type="ECO:0000313" key="4">
    <source>
        <dbReference type="RefSeq" id="XP_008298789.1"/>
    </source>
</evidence>
<evidence type="ECO:0000256" key="1">
    <source>
        <dbReference type="SAM" id="Coils"/>
    </source>
</evidence>
<dbReference type="PANTHER" id="PTHR31540">
    <property type="entry name" value="CENTROSOMAL PROTEIN OF 131 KDA"/>
    <property type="match status" value="1"/>
</dbReference>
<feature type="region of interest" description="Disordered" evidence="2">
    <location>
        <begin position="523"/>
        <end position="551"/>
    </location>
</feature>
<keyword evidence="3" id="KW-1185">Reference proteome</keyword>
<feature type="region of interest" description="Disordered" evidence="2">
    <location>
        <begin position="434"/>
        <end position="464"/>
    </location>
</feature>
<feature type="compositionally biased region" description="Polar residues" evidence="2">
    <location>
        <begin position="434"/>
        <end position="444"/>
    </location>
</feature>
<dbReference type="PANTHER" id="PTHR31540:SF1">
    <property type="entry name" value="CENTROSOMAL PROTEIN OF 131 KDA"/>
    <property type="match status" value="1"/>
</dbReference>